<accession>A0A212D252</accession>
<dbReference type="AlphaFoldDB" id="A0A212D252"/>
<evidence type="ECO:0000313" key="1">
    <source>
        <dbReference type="EMBL" id="OWK12340.1"/>
    </source>
</evidence>
<evidence type="ECO:0000313" key="2">
    <source>
        <dbReference type="Proteomes" id="UP000242450"/>
    </source>
</evidence>
<gene>
    <name evidence="1" type="ORF">Celaphus_00003614</name>
</gene>
<protein>
    <submittedName>
        <fullName evidence="1">Uncharacterized protein</fullName>
    </submittedName>
</protein>
<proteinExistence type="predicted"/>
<comment type="caution">
    <text evidence="1">The sequence shown here is derived from an EMBL/GenBank/DDBJ whole genome shotgun (WGS) entry which is preliminary data.</text>
</comment>
<keyword evidence="2" id="KW-1185">Reference proteome</keyword>
<dbReference type="Proteomes" id="UP000242450">
    <property type="component" value="Chromosome 9"/>
</dbReference>
<organism evidence="1 2">
    <name type="scientific">Cervus elaphus hippelaphus</name>
    <name type="common">European red deer</name>
    <dbReference type="NCBI Taxonomy" id="46360"/>
    <lineage>
        <taxon>Eukaryota</taxon>
        <taxon>Metazoa</taxon>
        <taxon>Chordata</taxon>
        <taxon>Craniata</taxon>
        <taxon>Vertebrata</taxon>
        <taxon>Euteleostomi</taxon>
        <taxon>Mammalia</taxon>
        <taxon>Eutheria</taxon>
        <taxon>Laurasiatheria</taxon>
        <taxon>Artiodactyla</taxon>
        <taxon>Ruminantia</taxon>
        <taxon>Pecora</taxon>
        <taxon>Cervidae</taxon>
        <taxon>Cervinae</taxon>
        <taxon>Cervus</taxon>
    </lineage>
</organism>
<sequence>MRSGHVMATAVASTRLKEIRGFTRV</sequence>
<dbReference type="EMBL" id="MKHE01000009">
    <property type="protein sequence ID" value="OWK12340.1"/>
    <property type="molecule type" value="Genomic_DNA"/>
</dbReference>
<name>A0A212D252_CEREH</name>
<reference evidence="1 2" key="1">
    <citation type="journal article" date="2018" name="Mol. Genet. Genomics">
        <title>The red deer Cervus elaphus genome CerEla1.0: sequencing, annotating, genes, and chromosomes.</title>
        <authorList>
            <person name="Bana N.A."/>
            <person name="Nyiri A."/>
            <person name="Nagy J."/>
            <person name="Frank K."/>
            <person name="Nagy T."/>
            <person name="Steger V."/>
            <person name="Schiller M."/>
            <person name="Lakatos P."/>
            <person name="Sugar L."/>
            <person name="Horn P."/>
            <person name="Barta E."/>
            <person name="Orosz L."/>
        </authorList>
    </citation>
    <scope>NUCLEOTIDE SEQUENCE [LARGE SCALE GENOMIC DNA]</scope>
    <source>
        <strain evidence="1">Hungarian</strain>
    </source>
</reference>